<dbReference type="EMBL" id="BFCH01000036">
    <property type="protein sequence ID" value="GBG40671.1"/>
    <property type="molecule type" value="Genomic_DNA"/>
</dbReference>
<keyword evidence="4" id="KW-1185">Reference proteome</keyword>
<name>A0AA37PPL7_9MYCO</name>
<dbReference type="InterPro" id="IPR053188">
    <property type="entry name" value="FkbM_Methyltransferase"/>
</dbReference>
<proteinExistence type="predicted"/>
<evidence type="ECO:0000313" key="2">
    <source>
        <dbReference type="EMBL" id="GBG40671.1"/>
    </source>
</evidence>
<dbReference type="Proteomes" id="UP001139505">
    <property type="component" value="Unassembled WGS sequence"/>
</dbReference>
<dbReference type="SUPFAM" id="SSF53335">
    <property type="entry name" value="S-adenosyl-L-methionine-dependent methyltransferases"/>
    <property type="match status" value="1"/>
</dbReference>
<dbReference type="Proteomes" id="UP000245060">
    <property type="component" value="Unassembled WGS sequence"/>
</dbReference>
<protein>
    <recommendedName>
        <fullName evidence="1">Methyltransferase FkbM domain-containing protein</fullName>
    </recommendedName>
</protein>
<comment type="caution">
    <text evidence="3">The sequence shown here is derived from an EMBL/GenBank/DDBJ whole genome shotgun (WGS) entry which is preliminary data.</text>
</comment>
<organism evidence="3 5">
    <name type="scientific">Mycobacterium montefiorense</name>
    <dbReference type="NCBI Taxonomy" id="154654"/>
    <lineage>
        <taxon>Bacteria</taxon>
        <taxon>Bacillati</taxon>
        <taxon>Actinomycetota</taxon>
        <taxon>Actinomycetes</taxon>
        <taxon>Mycobacteriales</taxon>
        <taxon>Mycobacteriaceae</taxon>
        <taxon>Mycobacterium</taxon>
        <taxon>Mycobacterium simiae complex</taxon>
    </lineage>
</organism>
<accession>A0AA37PPL7</accession>
<evidence type="ECO:0000313" key="5">
    <source>
        <dbReference type="Proteomes" id="UP001139505"/>
    </source>
</evidence>
<dbReference type="InterPro" id="IPR029063">
    <property type="entry name" value="SAM-dependent_MTases_sf"/>
</dbReference>
<dbReference type="PANTHER" id="PTHR36973">
    <property type="entry name" value="SLL1456 PROTEIN-RELATED"/>
    <property type="match status" value="1"/>
</dbReference>
<dbReference type="Gene3D" id="3.40.50.150">
    <property type="entry name" value="Vaccinia Virus protein VP39"/>
    <property type="match status" value="1"/>
</dbReference>
<dbReference type="AlphaFoldDB" id="A0AA37PPL7"/>
<dbReference type="Pfam" id="PF05050">
    <property type="entry name" value="Methyltransf_21"/>
    <property type="match status" value="1"/>
</dbReference>
<evidence type="ECO:0000313" key="3">
    <source>
        <dbReference type="EMBL" id="GKU73924.1"/>
    </source>
</evidence>
<reference evidence="2" key="1">
    <citation type="journal article" date="2018" name="Genome Announc.">
        <title>Draft Genome Sequence of Mycobacterium montefiorense Isolated from Japanese Black Salamander (Hynobius nigrescens).</title>
        <authorList>
            <person name="Fukano H."/>
            <person name="Yoshida M."/>
            <person name="Shimizu A."/>
            <person name="Iwao H."/>
            <person name="Katayama Y."/>
            <person name="Omatsu T."/>
            <person name="Mizutani T."/>
            <person name="Kurata O."/>
            <person name="Wada S."/>
            <person name="Hoshino Y."/>
        </authorList>
    </citation>
    <scope>NUCLEOTIDE SEQUENCE</scope>
    <source>
        <strain evidence="2">BS</strain>
    </source>
</reference>
<dbReference type="PANTHER" id="PTHR36973:SF4">
    <property type="entry name" value="NODULATION PROTEIN"/>
    <property type="match status" value="1"/>
</dbReference>
<dbReference type="NCBIfam" id="TIGR01444">
    <property type="entry name" value="fkbM_fam"/>
    <property type="match status" value="1"/>
</dbReference>
<dbReference type="InterPro" id="IPR006342">
    <property type="entry name" value="FkbM_mtfrase"/>
</dbReference>
<gene>
    <name evidence="2" type="ORF">MmonteBS_50430</name>
    <name evidence="3" type="ORF">NJB18185_36950</name>
</gene>
<dbReference type="GO" id="GO:0008171">
    <property type="term" value="F:O-methyltransferase activity"/>
    <property type="evidence" value="ECO:0007669"/>
    <property type="project" value="TreeGrafter"/>
</dbReference>
<sequence length="288" mass="31990">MVAANLPEGIGEIADFYDLLAPQRRTEVVDVGANPIDSEPPYTPMLGAGLCRVTGFEPQHQPLHTLLGRQGPHERYLPYAVGDGNAHTLNVCRGSGMTSLLEPDPAALDVFEYLKLPAEVVQRLPVQARRLDDIDEIEHIDFLKVDVQGGELAVFQGGTVKLAETVAIQTEVSFVSLYKDQPTLGDIDSELRGQGFVPHCFPAIKLWPIAPCVDPRQPVNQLLEADIVYVRDFTRADSMSDEQLRHLAVITHYCYRSFDLALRCVMLLEQRQTVEAGTLQRYLDLLAT</sequence>
<evidence type="ECO:0000259" key="1">
    <source>
        <dbReference type="Pfam" id="PF05050"/>
    </source>
</evidence>
<dbReference type="RefSeq" id="WP_235616938.1">
    <property type="nucleotide sequence ID" value="NZ_BFCH01000036.1"/>
</dbReference>
<reference evidence="3" key="4">
    <citation type="submission" date="2022-04" db="EMBL/GenBank/DDBJ databases">
        <authorList>
            <person name="Komine T."/>
            <person name="Fukano H."/>
            <person name="Wada S."/>
        </authorList>
    </citation>
    <scope>NUCLEOTIDE SEQUENCE</scope>
    <source>
        <strain evidence="3">NJB18185</strain>
    </source>
</reference>
<reference evidence="3" key="3">
    <citation type="journal article" date="2022" name="Microbiol. Resour. Announc.">
        <title>Draft Genome Sequences of Eight Mycobacterium montefiorense Strains Isolated from Salamanders in Captivity.</title>
        <authorList>
            <person name="Komine T."/>
            <person name="Ihara H."/>
            <person name="Fukano H."/>
            <person name="Hoshino Y."/>
            <person name="Kurata O."/>
            <person name="Wada S."/>
        </authorList>
    </citation>
    <scope>NUCLEOTIDE SEQUENCE</scope>
    <source>
        <strain evidence="3">NJB18185</strain>
    </source>
</reference>
<reference evidence="4" key="2">
    <citation type="submission" date="2018-04" db="EMBL/GenBank/DDBJ databases">
        <title>Draft genome sequence of Mycobacterium montefiorense isolated from Japanese black salamander.</title>
        <authorList>
            <person name="Fukano H."/>
            <person name="Yoshida M."/>
            <person name="Shimizu A."/>
            <person name="Iwao H."/>
            <person name="Kurata O."/>
            <person name="Katayama Y."/>
            <person name="Omatsu T."/>
            <person name="Mizutani T."/>
            <person name="Wada S."/>
            <person name="Hoshino Y."/>
        </authorList>
    </citation>
    <scope>NUCLEOTIDE SEQUENCE [LARGE SCALE GENOMIC DNA]</scope>
    <source>
        <strain evidence="4">BS</strain>
    </source>
</reference>
<dbReference type="EMBL" id="BQYH01000027">
    <property type="protein sequence ID" value="GKU73924.1"/>
    <property type="molecule type" value="Genomic_DNA"/>
</dbReference>
<evidence type="ECO:0000313" key="4">
    <source>
        <dbReference type="Proteomes" id="UP000245060"/>
    </source>
</evidence>
<feature type="domain" description="Methyltransferase FkbM" evidence="1">
    <location>
        <begin position="30"/>
        <end position="197"/>
    </location>
</feature>